<evidence type="ECO:0000256" key="3">
    <source>
        <dbReference type="ARBA" id="ARBA00022475"/>
    </source>
</evidence>
<evidence type="ECO:0000313" key="10">
    <source>
        <dbReference type="Proteomes" id="UP000199662"/>
    </source>
</evidence>
<proteinExistence type="predicted"/>
<dbReference type="InterPro" id="IPR036259">
    <property type="entry name" value="MFS_trans_sf"/>
</dbReference>
<feature type="transmembrane region" description="Helical" evidence="7">
    <location>
        <begin position="182"/>
        <end position="202"/>
    </location>
</feature>
<feature type="transmembrane region" description="Helical" evidence="7">
    <location>
        <begin position="58"/>
        <end position="79"/>
    </location>
</feature>
<dbReference type="PROSITE" id="PS50850">
    <property type="entry name" value="MFS"/>
    <property type="match status" value="1"/>
</dbReference>
<dbReference type="InterPro" id="IPR022324">
    <property type="entry name" value="Bacilysin_exporter_BacE_put"/>
</dbReference>
<evidence type="ECO:0000256" key="1">
    <source>
        <dbReference type="ARBA" id="ARBA00004651"/>
    </source>
</evidence>
<dbReference type="STRING" id="84035.SAMN05660742_11917"/>
<organism evidence="9 10">
    <name type="scientific">Propionispira arboris</name>
    <dbReference type="NCBI Taxonomy" id="84035"/>
    <lineage>
        <taxon>Bacteria</taxon>
        <taxon>Bacillati</taxon>
        <taxon>Bacillota</taxon>
        <taxon>Negativicutes</taxon>
        <taxon>Selenomonadales</taxon>
        <taxon>Selenomonadaceae</taxon>
        <taxon>Propionispira</taxon>
    </lineage>
</organism>
<feature type="transmembrane region" description="Helical" evidence="7">
    <location>
        <begin position="263"/>
        <end position="284"/>
    </location>
</feature>
<feature type="transmembrane region" description="Helical" evidence="7">
    <location>
        <begin position="379"/>
        <end position="403"/>
    </location>
</feature>
<feature type="transmembrane region" description="Helical" evidence="7">
    <location>
        <begin position="21"/>
        <end position="38"/>
    </location>
</feature>
<dbReference type="EMBL" id="FNZK01000019">
    <property type="protein sequence ID" value="SEJ83839.1"/>
    <property type="molecule type" value="Genomic_DNA"/>
</dbReference>
<reference evidence="9 10" key="1">
    <citation type="submission" date="2016-10" db="EMBL/GenBank/DDBJ databases">
        <authorList>
            <person name="de Groot N.N."/>
        </authorList>
    </citation>
    <scope>NUCLEOTIDE SEQUENCE [LARGE SCALE GENOMIC DNA]</scope>
    <source>
        <strain evidence="9 10">DSM 2179</strain>
    </source>
</reference>
<evidence type="ECO:0000256" key="2">
    <source>
        <dbReference type="ARBA" id="ARBA00022448"/>
    </source>
</evidence>
<dbReference type="GO" id="GO:0005886">
    <property type="term" value="C:plasma membrane"/>
    <property type="evidence" value="ECO:0007669"/>
    <property type="project" value="UniProtKB-SubCell"/>
</dbReference>
<evidence type="ECO:0000256" key="6">
    <source>
        <dbReference type="ARBA" id="ARBA00023136"/>
    </source>
</evidence>
<evidence type="ECO:0000256" key="5">
    <source>
        <dbReference type="ARBA" id="ARBA00022989"/>
    </source>
</evidence>
<evidence type="ECO:0000313" key="9">
    <source>
        <dbReference type="EMBL" id="SEJ83839.1"/>
    </source>
</evidence>
<keyword evidence="6 7" id="KW-0472">Membrane</keyword>
<feature type="transmembrane region" description="Helical" evidence="7">
    <location>
        <begin position="296"/>
        <end position="313"/>
    </location>
</feature>
<dbReference type="RefSeq" id="WP_091834096.1">
    <property type="nucleotide sequence ID" value="NZ_FNZK01000019.1"/>
</dbReference>
<feature type="transmembrane region" description="Helical" evidence="7">
    <location>
        <begin position="354"/>
        <end position="373"/>
    </location>
</feature>
<keyword evidence="3" id="KW-1003">Cell membrane</keyword>
<dbReference type="AlphaFoldDB" id="A0A1H7C209"/>
<evidence type="ECO:0000259" key="8">
    <source>
        <dbReference type="PROSITE" id="PS50850"/>
    </source>
</evidence>
<gene>
    <name evidence="9" type="ORF">SAMN05660742_11917</name>
</gene>
<dbReference type="InterPro" id="IPR010290">
    <property type="entry name" value="TM_effector"/>
</dbReference>
<protein>
    <submittedName>
        <fullName evidence="9">Predicted arabinose efflux permease, MFS family</fullName>
    </submittedName>
</protein>
<comment type="subcellular location">
    <subcellularLocation>
        <location evidence="1">Cell membrane</location>
        <topology evidence="1">Multi-pass membrane protein</topology>
    </subcellularLocation>
</comment>
<dbReference type="GO" id="GO:0022857">
    <property type="term" value="F:transmembrane transporter activity"/>
    <property type="evidence" value="ECO:0007669"/>
    <property type="project" value="InterPro"/>
</dbReference>
<feature type="transmembrane region" description="Helical" evidence="7">
    <location>
        <begin position="230"/>
        <end position="251"/>
    </location>
</feature>
<dbReference type="SUPFAM" id="SSF103473">
    <property type="entry name" value="MFS general substrate transporter"/>
    <property type="match status" value="1"/>
</dbReference>
<dbReference type="Gene3D" id="1.20.1250.20">
    <property type="entry name" value="MFS general substrate transporter like domains"/>
    <property type="match status" value="1"/>
</dbReference>
<feature type="domain" description="Major facilitator superfamily (MFS) profile" evidence="8">
    <location>
        <begin position="1"/>
        <end position="407"/>
    </location>
</feature>
<dbReference type="PANTHER" id="PTHR23513">
    <property type="entry name" value="INTEGRAL MEMBRANE EFFLUX PROTEIN-RELATED"/>
    <property type="match status" value="1"/>
</dbReference>
<dbReference type="CDD" id="cd06173">
    <property type="entry name" value="MFS_MefA_like"/>
    <property type="match status" value="1"/>
</dbReference>
<keyword evidence="2" id="KW-0813">Transport</keyword>
<dbReference type="PRINTS" id="PR01988">
    <property type="entry name" value="EXPORTERBACE"/>
</dbReference>
<keyword evidence="5 7" id="KW-1133">Transmembrane helix</keyword>
<evidence type="ECO:0000256" key="7">
    <source>
        <dbReference type="SAM" id="Phobius"/>
    </source>
</evidence>
<dbReference type="InterPro" id="IPR020846">
    <property type="entry name" value="MFS_dom"/>
</dbReference>
<keyword evidence="4 7" id="KW-0812">Transmembrane</keyword>
<dbReference type="Pfam" id="PF05977">
    <property type="entry name" value="MFS_3"/>
    <property type="match status" value="1"/>
</dbReference>
<dbReference type="PANTHER" id="PTHR23513:SF11">
    <property type="entry name" value="STAPHYLOFERRIN A TRANSPORTER"/>
    <property type="match status" value="1"/>
</dbReference>
<keyword evidence="10" id="KW-1185">Reference proteome</keyword>
<dbReference type="Proteomes" id="UP000199662">
    <property type="component" value="Unassembled WGS sequence"/>
</dbReference>
<evidence type="ECO:0000256" key="4">
    <source>
        <dbReference type="ARBA" id="ARBA00022692"/>
    </source>
</evidence>
<name>A0A1H7C209_9FIRM</name>
<feature type="transmembrane region" description="Helical" evidence="7">
    <location>
        <begin position="319"/>
        <end position="342"/>
    </location>
</feature>
<sequence>MLKNKLIPILQRVFSSLKHKEFRYFWFGQCISLIGTWMQRTAQVWLVYTMTNSPFMVGMVGVCQFTPILLFTLFAGALVDRFSKRNILLMTQSALMIQAIALTLLAYLNMLQYWHILLLSIFLGLTQTFDMPARQSFFIELVGRGDIMNAVSLNSTIVNLAKIIGPALSGIVMVNFGTVYCFSINAISFFAVLLSLFYINVLPQQIIRKKQKVIKEVKEGLSYIKQSKALMINIIFMAIICTFAMNNAVIIPVFAKSVLGMGAAAYTGLMSAAGIGAFIGAIFMAFRAEKGVEKRFFLLCLCTTALLQVFMVFVADYNAAFLCVACIGFLNLAFMNMGNSIFQLNSDDEHRGRVMSVYSFLNQGSTPVGNFYAGTAMEYLGGVWGFPLCGIAALGLLGVVFICERQELFSWIHDKEKRANEKNYI</sequence>
<accession>A0A1H7C209</accession>